<dbReference type="Proteomes" id="UP000534286">
    <property type="component" value="Unassembled WGS sequence"/>
</dbReference>
<evidence type="ECO:0000313" key="1">
    <source>
        <dbReference type="EMBL" id="MBB4943013.1"/>
    </source>
</evidence>
<protein>
    <submittedName>
        <fullName evidence="1">Cation transport ATPase</fullName>
    </submittedName>
</protein>
<dbReference type="RefSeq" id="WP_246468311.1">
    <property type="nucleotide sequence ID" value="NZ_BAABEK010000071.1"/>
</dbReference>
<sequence length="54" mass="5322">MIDIVAAPGIRTEDVLCLAAVDQMSSHVLAAAIVEAARAGRTAGSGQGGDRDGG</sequence>
<evidence type="ECO:0000313" key="2">
    <source>
        <dbReference type="Proteomes" id="UP000534286"/>
    </source>
</evidence>
<reference evidence="1 2" key="1">
    <citation type="submission" date="2020-08" db="EMBL/GenBank/DDBJ databases">
        <title>Sequencing the genomes of 1000 actinobacteria strains.</title>
        <authorList>
            <person name="Klenk H.-P."/>
        </authorList>
    </citation>
    <scope>NUCLEOTIDE SEQUENCE [LARGE SCALE GENOMIC DNA]</scope>
    <source>
        <strain evidence="1 2">DSM 43023</strain>
    </source>
</reference>
<comment type="caution">
    <text evidence="1">The sequence shown here is derived from an EMBL/GenBank/DDBJ whole genome shotgun (WGS) entry which is preliminary data.</text>
</comment>
<organism evidence="1 2">
    <name type="scientific">Streptosporangium album</name>
    <dbReference type="NCBI Taxonomy" id="47479"/>
    <lineage>
        <taxon>Bacteria</taxon>
        <taxon>Bacillati</taxon>
        <taxon>Actinomycetota</taxon>
        <taxon>Actinomycetes</taxon>
        <taxon>Streptosporangiales</taxon>
        <taxon>Streptosporangiaceae</taxon>
        <taxon>Streptosporangium</taxon>
    </lineage>
</organism>
<name>A0A7W7S4C0_9ACTN</name>
<accession>A0A7W7S4C0</accession>
<keyword evidence="2" id="KW-1185">Reference proteome</keyword>
<dbReference type="AlphaFoldDB" id="A0A7W7S4C0"/>
<proteinExistence type="predicted"/>
<dbReference type="EMBL" id="JACHJU010000004">
    <property type="protein sequence ID" value="MBB4943013.1"/>
    <property type="molecule type" value="Genomic_DNA"/>
</dbReference>
<gene>
    <name evidence="1" type="ORF">FHR32_007413</name>
</gene>